<dbReference type="InterPro" id="IPR002213">
    <property type="entry name" value="UDP_glucos_trans"/>
</dbReference>
<evidence type="ECO:0000313" key="4">
    <source>
        <dbReference type="Proteomes" id="UP000825367"/>
    </source>
</evidence>
<dbReference type="InterPro" id="IPR010610">
    <property type="entry name" value="EryCIII-like_C"/>
</dbReference>
<evidence type="ECO:0000259" key="1">
    <source>
        <dbReference type="Pfam" id="PF03033"/>
    </source>
</evidence>
<keyword evidence="4" id="KW-1185">Reference proteome</keyword>
<dbReference type="CDD" id="cd03784">
    <property type="entry name" value="GT1_Gtf-like"/>
    <property type="match status" value="1"/>
</dbReference>
<evidence type="ECO:0000313" key="3">
    <source>
        <dbReference type="EMBL" id="QYL19405.1"/>
    </source>
</evidence>
<dbReference type="PANTHER" id="PTHR48050">
    <property type="entry name" value="STEROL 3-BETA-GLUCOSYLTRANSFERASE"/>
    <property type="match status" value="1"/>
</dbReference>
<proteinExistence type="predicted"/>
<dbReference type="Pfam" id="PF03033">
    <property type="entry name" value="Glyco_transf_28"/>
    <property type="match status" value="1"/>
</dbReference>
<dbReference type="InterPro" id="IPR004276">
    <property type="entry name" value="GlycoTrans_28_N"/>
</dbReference>
<sequence length="414" mass="44753">MKFAVAVHGTRGDIEPCAAAGLELQRRGHEVCMAVPPNLVDFVEAVGLSAVAYGVDSQKQLDADVFRDWWAIRDPRTVLREARSYVVEGWAQMSETLTALSEDADLIVTGTTYQEVAANVAEYRNVPLAAFHYFPARANSQVLPIPLPAAVYRPIFAAAEWAHWRLLKPAEDEQRRQLGLPRATTRASQRIVESGALEIQAYDEVFFPGLTREWKGKRPLVGSLTLELPTEADDEVAQWMAAGTPPIYFGFGSMPVESPAVAIATIADVCSELGERALISAGVWDVAADPAAPHVRIVRSVNHSAVFPRCRAIVHHGGAGTTAASVRSGLPTLVLWVAADQPVWAHQVKRLGVGSARRFSRMTRDALTKDLRSVLAPACVARARIVAAQMTTPGNSVATASDLLEKAASNHSLT</sequence>
<dbReference type="Gene3D" id="3.40.50.2000">
    <property type="entry name" value="Glycogen Phosphorylase B"/>
    <property type="match status" value="2"/>
</dbReference>
<protein>
    <submittedName>
        <fullName evidence="3">Glycosyltransferase</fullName>
    </submittedName>
</protein>
<feature type="domain" description="Erythromycin biosynthesis protein CIII-like C-terminal" evidence="2">
    <location>
        <begin position="293"/>
        <end position="390"/>
    </location>
</feature>
<name>A0ABX8VNN8_9MYCO</name>
<dbReference type="PANTHER" id="PTHR48050:SF13">
    <property type="entry name" value="STEROL 3-BETA-GLUCOSYLTRANSFERASE UGT80A2"/>
    <property type="match status" value="1"/>
</dbReference>
<dbReference type="Pfam" id="PF06722">
    <property type="entry name" value="EryCIII-like_C"/>
    <property type="match status" value="1"/>
</dbReference>
<evidence type="ECO:0000259" key="2">
    <source>
        <dbReference type="Pfam" id="PF06722"/>
    </source>
</evidence>
<accession>A0ABX8VNN8</accession>
<gene>
    <name evidence="3" type="ORF">K0O64_13500</name>
</gene>
<reference evidence="3 4" key="1">
    <citation type="submission" date="2021-07" db="EMBL/GenBank/DDBJ databases">
        <title>Whole genome sequencing of non-tuberculosis mycobacteria type-strains.</title>
        <authorList>
            <person name="Igarashi Y."/>
            <person name="Osugi A."/>
            <person name="Mitarai S."/>
        </authorList>
    </citation>
    <scope>NUCLEOTIDE SEQUENCE [LARGE SCALE GENOMIC DNA]</scope>
    <source>
        <strain evidence="3 4">JCM 16370</strain>
    </source>
</reference>
<dbReference type="InterPro" id="IPR050426">
    <property type="entry name" value="Glycosyltransferase_28"/>
</dbReference>
<organism evidence="3 4">
    <name type="scientific">Mycolicibacterium pallens</name>
    <dbReference type="NCBI Taxonomy" id="370524"/>
    <lineage>
        <taxon>Bacteria</taxon>
        <taxon>Bacillati</taxon>
        <taxon>Actinomycetota</taxon>
        <taxon>Actinomycetes</taxon>
        <taxon>Mycobacteriales</taxon>
        <taxon>Mycobacteriaceae</taxon>
        <taxon>Mycolicibacterium</taxon>
    </lineage>
</organism>
<dbReference type="SUPFAM" id="SSF53756">
    <property type="entry name" value="UDP-Glycosyltransferase/glycogen phosphorylase"/>
    <property type="match status" value="1"/>
</dbReference>
<dbReference type="EMBL" id="CP080333">
    <property type="protein sequence ID" value="QYL19405.1"/>
    <property type="molecule type" value="Genomic_DNA"/>
</dbReference>
<dbReference type="Proteomes" id="UP000825367">
    <property type="component" value="Chromosome"/>
</dbReference>
<feature type="domain" description="Glycosyltransferase family 28 N-terminal" evidence="1">
    <location>
        <begin position="4"/>
        <end position="86"/>
    </location>
</feature>
<dbReference type="RefSeq" id="WP_096311374.1">
    <property type="nucleotide sequence ID" value="NZ_BAAAVX010000042.1"/>
</dbReference>